<proteinExistence type="evidence at transcript level"/>
<organism evidence="2">
    <name type="scientific">Haliotis diversicolor</name>
    <name type="common">Abalone</name>
    <name type="synonym">Sulculus diversicolor</name>
    <dbReference type="NCBI Taxonomy" id="36095"/>
    <lineage>
        <taxon>Eukaryota</taxon>
        <taxon>Metazoa</taxon>
        <taxon>Spiralia</taxon>
        <taxon>Lophotrochozoa</taxon>
        <taxon>Mollusca</taxon>
        <taxon>Gastropoda</taxon>
        <taxon>Vetigastropoda</taxon>
        <taxon>Lepetellida</taxon>
        <taxon>Haliotoidea</taxon>
        <taxon>Haliotidae</taxon>
        <taxon>Haliotis</taxon>
    </lineage>
</organism>
<evidence type="ECO:0000313" key="2">
    <source>
        <dbReference type="EMBL" id="ABY87404.1"/>
    </source>
</evidence>
<feature type="non-terminal residue" evidence="2">
    <location>
        <position position="101"/>
    </location>
</feature>
<dbReference type="EMBL" id="EU244388">
    <property type="protein sequence ID" value="ABY87404.1"/>
    <property type="molecule type" value="mRNA"/>
</dbReference>
<name>B3TK75_HALDV</name>
<feature type="chain" id="PRO_5002798167" evidence="1">
    <location>
        <begin position="19"/>
        <end position="101"/>
    </location>
</feature>
<protein>
    <submittedName>
        <fullName evidence="2">Uncharacterized protein</fullName>
    </submittedName>
</protein>
<dbReference type="AlphaFoldDB" id="B3TK75"/>
<accession>B3TK75</accession>
<keyword evidence="1" id="KW-0732">Signal</keyword>
<evidence type="ECO:0000256" key="1">
    <source>
        <dbReference type="SAM" id="SignalP"/>
    </source>
</evidence>
<reference evidence="2" key="2">
    <citation type="journal article" date="2008" name="Dev. Comp. Immunol.">
        <title>Identification of the up-regulated expression genes in hemocytes of variously colored abalone (Haliotis diversicolor Reeve, 1846) challenged with bacteria.</title>
        <authorList>
            <person name="Wang K.J."/>
            <person name="Ren H.L."/>
            <person name="Xu D.D."/>
            <person name="Cai L."/>
            <person name="Yang M."/>
        </authorList>
    </citation>
    <scope>NUCLEOTIDE SEQUENCE</scope>
</reference>
<reference evidence="2" key="1">
    <citation type="submission" date="2007-10" db="EMBL/GenBank/DDBJ databases">
        <authorList>
            <person name="Ren H.-L."/>
            <person name="Wang K.-J."/>
            <person name="Xu D.-D."/>
            <person name="Cai L."/>
            <person name="Lin Z.-Y."/>
            <person name="Yang M."/>
            <person name="Qiao K."/>
            <person name="Zhang N."/>
        </authorList>
    </citation>
    <scope>NUCLEOTIDE SEQUENCE</scope>
</reference>
<sequence>MTTLSCVCLLACVALALTCPPCIDCPCCMCGPNITVVMEEQNILKPPTFKTSTVLEMPQRELIYFLQAAVTKDQLFQFTAEYYATPTGYYILSMNKLPGST</sequence>
<feature type="signal peptide" evidence="1">
    <location>
        <begin position="1"/>
        <end position="18"/>
    </location>
</feature>